<proteinExistence type="predicted"/>
<reference evidence="1 2" key="1">
    <citation type="submission" date="2015-07" db="EMBL/GenBank/DDBJ databases">
        <title>Comparative genomics of the Sigatoka disease complex on banana suggests a link between parallel evolutionary changes in Pseudocercospora fijiensis and Pseudocercospora eumusae and increased virulence on the banana host.</title>
        <authorList>
            <person name="Chang T.-C."/>
            <person name="Salvucci A."/>
            <person name="Crous P.W."/>
            <person name="Stergiopoulos I."/>
        </authorList>
    </citation>
    <scope>NUCLEOTIDE SEQUENCE [LARGE SCALE GENOMIC DNA]</scope>
    <source>
        <strain evidence="1 2">CBS 114824</strain>
    </source>
</reference>
<comment type="caution">
    <text evidence="1">The sequence shown here is derived from an EMBL/GenBank/DDBJ whole genome shotgun (WGS) entry which is preliminary data.</text>
</comment>
<dbReference type="EMBL" id="LFZN01000023">
    <property type="protein sequence ID" value="KXT04180.1"/>
    <property type="molecule type" value="Genomic_DNA"/>
</dbReference>
<sequence length="96" mass="11237">MIKSKVITNVWLKRNPLMSESASDIFRVIEHSPALRTLDLDQTELGDDGVAQLFRLLAKFERLQKWWAEGDDTLWQVQHSMVFDRENGGRKYYAPK</sequence>
<keyword evidence="2" id="KW-1185">Reference proteome</keyword>
<dbReference type="Proteomes" id="UP000070133">
    <property type="component" value="Unassembled WGS sequence"/>
</dbReference>
<dbReference type="SUPFAM" id="SSF52047">
    <property type="entry name" value="RNI-like"/>
    <property type="match status" value="1"/>
</dbReference>
<dbReference type="InterPro" id="IPR032675">
    <property type="entry name" value="LRR_dom_sf"/>
</dbReference>
<evidence type="ECO:0000313" key="1">
    <source>
        <dbReference type="EMBL" id="KXT04180.1"/>
    </source>
</evidence>
<accession>A0A139HP03</accession>
<gene>
    <name evidence="1" type="ORF">AC578_57</name>
</gene>
<name>A0A139HP03_9PEZI</name>
<dbReference type="AlphaFoldDB" id="A0A139HP03"/>
<dbReference type="Gene3D" id="3.80.10.10">
    <property type="entry name" value="Ribonuclease Inhibitor"/>
    <property type="match status" value="1"/>
</dbReference>
<evidence type="ECO:0000313" key="2">
    <source>
        <dbReference type="Proteomes" id="UP000070133"/>
    </source>
</evidence>
<organism evidence="1 2">
    <name type="scientific">Pseudocercospora eumusae</name>
    <dbReference type="NCBI Taxonomy" id="321146"/>
    <lineage>
        <taxon>Eukaryota</taxon>
        <taxon>Fungi</taxon>
        <taxon>Dikarya</taxon>
        <taxon>Ascomycota</taxon>
        <taxon>Pezizomycotina</taxon>
        <taxon>Dothideomycetes</taxon>
        <taxon>Dothideomycetidae</taxon>
        <taxon>Mycosphaerellales</taxon>
        <taxon>Mycosphaerellaceae</taxon>
        <taxon>Pseudocercospora</taxon>
    </lineage>
</organism>
<protein>
    <submittedName>
        <fullName evidence="1">Uncharacterized protein</fullName>
    </submittedName>
</protein>